<protein>
    <submittedName>
        <fullName evidence="1">Uncharacterized protein</fullName>
    </submittedName>
</protein>
<evidence type="ECO:0000313" key="2">
    <source>
        <dbReference type="Proteomes" id="UP000486351"/>
    </source>
</evidence>
<dbReference type="Proteomes" id="UP000486351">
    <property type="component" value="Unassembled WGS sequence"/>
</dbReference>
<comment type="caution">
    <text evidence="1">The sequence shown here is derived from an EMBL/GenBank/DDBJ whole genome shotgun (WGS) entry which is preliminary data.</text>
</comment>
<reference evidence="1 2" key="1">
    <citation type="submission" date="2018-09" db="EMBL/GenBank/DDBJ databases">
        <title>Genomic investigation of the strawberry pathogen Phytophthora fragariae indicates pathogenicity is determined by transcriptional variation in three key races.</title>
        <authorList>
            <person name="Adams T.M."/>
            <person name="Armitage A.D."/>
            <person name="Sobczyk M.K."/>
            <person name="Bates H.J."/>
            <person name="Dunwell J.M."/>
            <person name="Nellist C.F."/>
            <person name="Harrison R.J."/>
        </authorList>
    </citation>
    <scope>NUCLEOTIDE SEQUENCE [LARGE SCALE GENOMIC DNA]</scope>
    <source>
        <strain evidence="1 2">NOV-77</strain>
    </source>
</reference>
<organism evidence="1 2">
    <name type="scientific">Phytophthora fragariae</name>
    <dbReference type="NCBI Taxonomy" id="53985"/>
    <lineage>
        <taxon>Eukaryota</taxon>
        <taxon>Sar</taxon>
        <taxon>Stramenopiles</taxon>
        <taxon>Oomycota</taxon>
        <taxon>Peronosporomycetes</taxon>
        <taxon>Peronosporales</taxon>
        <taxon>Peronosporaceae</taxon>
        <taxon>Phytophthora</taxon>
    </lineage>
</organism>
<dbReference type="EMBL" id="QXFY01000930">
    <property type="protein sequence ID" value="KAE9332806.1"/>
    <property type="molecule type" value="Genomic_DNA"/>
</dbReference>
<proteinExistence type="predicted"/>
<gene>
    <name evidence="1" type="ORF">PF008_g14772</name>
</gene>
<sequence>MMQVSQFRALRRAQSTMHSRPVQSALTRAFSAQSDADVEVCEQEMLRALDKFQKDAASSTVPWFLENMPPSYFRAVHEEDRVQHLNAITALLGAEQPEVLLRSPDQTIFSHFRSGANFPGRLVSSKLDRIRN</sequence>
<evidence type="ECO:0000313" key="1">
    <source>
        <dbReference type="EMBL" id="KAE9332806.1"/>
    </source>
</evidence>
<dbReference type="AlphaFoldDB" id="A0A6G0RGL0"/>
<name>A0A6G0RGL0_9STRA</name>
<accession>A0A6G0RGL0</accession>